<dbReference type="Proteomes" id="UP000184442">
    <property type="component" value="Unassembled WGS sequence"/>
</dbReference>
<keyword evidence="1" id="KW-0175">Coiled coil</keyword>
<reference evidence="2 3" key="1">
    <citation type="submission" date="2016-11" db="EMBL/GenBank/DDBJ databases">
        <authorList>
            <person name="Jaros S."/>
            <person name="Januszkiewicz K."/>
            <person name="Wedrychowicz H."/>
        </authorList>
    </citation>
    <scope>NUCLEOTIDE SEQUENCE [LARGE SCALE GENOMIC DNA]</scope>
    <source>
        <strain evidence="2 3">DSM 19022</strain>
    </source>
</reference>
<proteinExistence type="predicted"/>
<evidence type="ECO:0000313" key="3">
    <source>
        <dbReference type="Proteomes" id="UP000184442"/>
    </source>
</evidence>
<feature type="coiled-coil region" evidence="1">
    <location>
        <begin position="40"/>
        <end position="80"/>
    </location>
</feature>
<dbReference type="STRING" id="1122184.SAMN02745176_00511"/>
<evidence type="ECO:0000313" key="2">
    <source>
        <dbReference type="EMBL" id="SHI51607.1"/>
    </source>
</evidence>
<evidence type="ECO:0000256" key="1">
    <source>
        <dbReference type="SAM" id="Coils"/>
    </source>
</evidence>
<protein>
    <submittedName>
        <fullName evidence="2">Uncharacterized protein</fullName>
    </submittedName>
</protein>
<dbReference type="EMBL" id="FQZS01000004">
    <property type="protein sequence ID" value="SHI51607.1"/>
    <property type="molecule type" value="Genomic_DNA"/>
</dbReference>
<gene>
    <name evidence="2" type="ORF">SAMN02745176_00511</name>
</gene>
<organism evidence="2 3">
    <name type="scientific">Lutispora thermophila DSM 19022</name>
    <dbReference type="NCBI Taxonomy" id="1122184"/>
    <lineage>
        <taxon>Bacteria</taxon>
        <taxon>Bacillati</taxon>
        <taxon>Bacillota</taxon>
        <taxon>Clostridia</taxon>
        <taxon>Lutisporales</taxon>
        <taxon>Lutisporaceae</taxon>
        <taxon>Lutispora</taxon>
    </lineage>
</organism>
<sequence length="87" mass="10604">MSLSGFNKIEVIFMGKGHNRRDIRMLDEEMIYSSSPAEDVEFYKKRIDELEDEIKILKKLVKKREKYEELLKEKEKIVNRRLKSRKR</sequence>
<keyword evidence="3" id="KW-1185">Reference proteome</keyword>
<accession>A0A1M6BSE9</accession>
<name>A0A1M6BSE9_9FIRM</name>
<dbReference type="AlphaFoldDB" id="A0A1M6BSE9"/>
<dbReference type="RefSeq" id="WP_073024204.1">
    <property type="nucleotide sequence ID" value="NZ_FQZS01000004.1"/>
</dbReference>